<reference evidence="1 2" key="1">
    <citation type="submission" date="2014-11" db="EMBL/GenBank/DDBJ databases">
        <title>Comparative genomic analysis of Cryptosporidium hominis reveals occurrence of genetic recombination in virulent subtypes.</title>
        <authorList>
            <person name="Guo Y."/>
            <person name="Tang K."/>
            <person name="Frace M."/>
            <person name="Li N."/>
            <person name="Roellig D.M."/>
            <person name="Sammons S."/>
            <person name="Knipe K."/>
            <person name="Rowe L."/>
            <person name="Feng Y."/>
            <person name="Xiao L."/>
        </authorList>
    </citation>
    <scope>NUCLEOTIDE SEQUENCE [LARGE SCALE GENOMIC DNA]</scope>
    <source>
        <strain evidence="1">30976</strain>
    </source>
</reference>
<reference evidence="1 2" key="2">
    <citation type="submission" date="2017-10" db="EMBL/GenBank/DDBJ databases">
        <title>Consistent, comparative and evidence-based genome annotation and re-annotation for the closely-related species, Cryptosporidium parvum, C. hominis and C. tyzzeri.</title>
        <authorList>
            <person name="Baptista R.P."/>
            <person name="Li Y."/>
            <person name="Sateriale A."/>
            <person name="Striepen B."/>
            <person name="Kissinger J.C."/>
        </authorList>
    </citation>
    <scope>NUCLEOTIDE SEQUENCE [LARGE SCALE GENOMIC DNA]</scope>
    <source>
        <strain evidence="1">30976</strain>
    </source>
</reference>
<comment type="caution">
    <text evidence="1">The sequence shown here is derived from an EMBL/GenBank/DDBJ whole genome shotgun (WGS) entry which is preliminary data.</text>
</comment>
<protein>
    <submittedName>
        <fullName evidence="1">Uncharacterized protein</fullName>
    </submittedName>
</protein>
<proteinExistence type="predicted"/>
<dbReference type="EMBL" id="JTAI01000007">
    <property type="protein sequence ID" value="PPS97808.1"/>
    <property type="molecule type" value="Genomic_DNA"/>
</dbReference>
<keyword evidence="2" id="KW-1185">Reference proteome</keyword>
<sequence length="67" mass="8029">MSRPELVPKKIIFLKNFLKLCNIIKNKSFFFNNNYILNFKFHNWELAPKKVPTFLEYIIVGLVIIIN</sequence>
<dbReference type="Proteomes" id="UP001429100">
    <property type="component" value="Unassembled WGS sequence"/>
</dbReference>
<organism evidence="1 2">
    <name type="scientific">Cryptosporidium hominis</name>
    <dbReference type="NCBI Taxonomy" id="237895"/>
    <lineage>
        <taxon>Eukaryota</taxon>
        <taxon>Sar</taxon>
        <taxon>Alveolata</taxon>
        <taxon>Apicomplexa</taxon>
        <taxon>Conoidasida</taxon>
        <taxon>Coccidia</taxon>
        <taxon>Eucoccidiorida</taxon>
        <taxon>Eimeriorina</taxon>
        <taxon>Cryptosporidiidae</taxon>
        <taxon>Cryptosporidium</taxon>
    </lineage>
</organism>
<evidence type="ECO:0000313" key="2">
    <source>
        <dbReference type="Proteomes" id="UP001429100"/>
    </source>
</evidence>
<evidence type="ECO:0000313" key="1">
    <source>
        <dbReference type="EMBL" id="PPS97808.1"/>
    </source>
</evidence>
<accession>A0ABX5BHH7</accession>
<name>A0ABX5BHH7_CRYHO</name>
<gene>
    <name evidence="1" type="ORF">GY17_00000403</name>
</gene>